<evidence type="ECO:0000313" key="8">
    <source>
        <dbReference type="EMBL" id="SDC34637.1"/>
    </source>
</evidence>
<feature type="transmembrane region" description="Helical" evidence="7">
    <location>
        <begin position="141"/>
        <end position="160"/>
    </location>
</feature>
<evidence type="ECO:0000313" key="9">
    <source>
        <dbReference type="Proteomes" id="UP000198528"/>
    </source>
</evidence>
<evidence type="ECO:0000256" key="3">
    <source>
        <dbReference type="ARBA" id="ARBA00022692"/>
    </source>
</evidence>
<feature type="region of interest" description="Disordered" evidence="6">
    <location>
        <begin position="1"/>
        <end position="21"/>
    </location>
</feature>
<evidence type="ECO:0000256" key="1">
    <source>
        <dbReference type="ARBA" id="ARBA00004141"/>
    </source>
</evidence>
<accession>A0A1G6KUN0</accession>
<dbReference type="PANTHER" id="PTHR34857:SF2">
    <property type="entry name" value="SLL0384 PROTEIN"/>
    <property type="match status" value="1"/>
</dbReference>
<keyword evidence="5 7" id="KW-0472">Membrane</keyword>
<protein>
    <submittedName>
        <fullName evidence="8">Cobalt/nickel transport system permease protein</fullName>
    </submittedName>
</protein>
<evidence type="ECO:0000256" key="5">
    <source>
        <dbReference type="ARBA" id="ARBA00023136"/>
    </source>
</evidence>
<dbReference type="InterPro" id="IPR051611">
    <property type="entry name" value="ECF_transporter_component"/>
</dbReference>
<keyword evidence="4 7" id="KW-1133">Transmembrane helix</keyword>
<reference evidence="9" key="1">
    <citation type="submission" date="2016-10" db="EMBL/GenBank/DDBJ databases">
        <authorList>
            <person name="Varghese N."/>
            <person name="Submissions S."/>
        </authorList>
    </citation>
    <scope>NUCLEOTIDE SEQUENCE [LARGE SCALE GENOMIC DNA]</scope>
    <source>
        <strain evidence="9">DSM 22619</strain>
    </source>
</reference>
<dbReference type="STRING" id="604330.SAMN04489857_1520"/>
<organism evidence="8 9">
    <name type="scientific">Parafannyhessea umbonata</name>
    <dbReference type="NCBI Taxonomy" id="604330"/>
    <lineage>
        <taxon>Bacteria</taxon>
        <taxon>Bacillati</taxon>
        <taxon>Actinomycetota</taxon>
        <taxon>Coriobacteriia</taxon>
        <taxon>Coriobacteriales</taxon>
        <taxon>Atopobiaceae</taxon>
        <taxon>Parafannyhessea</taxon>
    </lineage>
</organism>
<sequence>MASGDGRDAGQAGLPTWLTRDEEYEPPRERGNFVTKSMLGMAGVLARMRLDDGQAGPLSPSTPLKLVLGLAMILLTSLSQNYAFVLVALALALVRAALLPARALRRTAAVAGVAAALTFVVMLPATLLGQAHSAVLLGTKALVTTAIAMEVTLGTPVGALTRALRTLRVPATAVLTLDLALRSIVDLGRVAEEVLCALRLRSVGRDHDKRSSIGGVGGVLLLKAGRSAAETADAMACRGFDGSYDVAPERRRPHQRAVDCAWLLGTAALLALFIYLQGLV</sequence>
<dbReference type="AlphaFoldDB" id="A0A1G6KUN0"/>
<evidence type="ECO:0000256" key="4">
    <source>
        <dbReference type="ARBA" id="ARBA00022989"/>
    </source>
</evidence>
<keyword evidence="2" id="KW-1003">Cell membrane</keyword>
<feature type="transmembrane region" description="Helical" evidence="7">
    <location>
        <begin position="260"/>
        <end position="278"/>
    </location>
</feature>
<name>A0A1G6KUN0_9ACTN</name>
<evidence type="ECO:0000256" key="7">
    <source>
        <dbReference type="SAM" id="Phobius"/>
    </source>
</evidence>
<proteinExistence type="predicted"/>
<feature type="transmembrane region" description="Helical" evidence="7">
    <location>
        <begin position="66"/>
        <end position="94"/>
    </location>
</feature>
<dbReference type="Proteomes" id="UP000198528">
    <property type="component" value="Unassembled WGS sequence"/>
</dbReference>
<dbReference type="EMBL" id="FMZL01000010">
    <property type="protein sequence ID" value="SDC34637.1"/>
    <property type="molecule type" value="Genomic_DNA"/>
</dbReference>
<dbReference type="CDD" id="cd16914">
    <property type="entry name" value="EcfT"/>
    <property type="match status" value="1"/>
</dbReference>
<comment type="subcellular location">
    <subcellularLocation>
        <location evidence="1">Membrane</location>
        <topology evidence="1">Multi-pass membrane protein</topology>
    </subcellularLocation>
</comment>
<keyword evidence="9" id="KW-1185">Reference proteome</keyword>
<dbReference type="GO" id="GO:0005886">
    <property type="term" value="C:plasma membrane"/>
    <property type="evidence" value="ECO:0007669"/>
    <property type="project" value="UniProtKB-ARBA"/>
</dbReference>
<evidence type="ECO:0000256" key="6">
    <source>
        <dbReference type="SAM" id="MobiDB-lite"/>
    </source>
</evidence>
<dbReference type="Pfam" id="PF02361">
    <property type="entry name" value="CbiQ"/>
    <property type="match status" value="1"/>
</dbReference>
<feature type="transmembrane region" description="Helical" evidence="7">
    <location>
        <begin position="106"/>
        <end position="129"/>
    </location>
</feature>
<dbReference type="PANTHER" id="PTHR34857">
    <property type="entry name" value="SLL0384 PROTEIN"/>
    <property type="match status" value="1"/>
</dbReference>
<dbReference type="RefSeq" id="WP_090846447.1">
    <property type="nucleotide sequence ID" value="NZ_FMZL01000010.1"/>
</dbReference>
<dbReference type="InterPro" id="IPR003339">
    <property type="entry name" value="ABC/ECF_trnsptr_transmembrane"/>
</dbReference>
<evidence type="ECO:0000256" key="2">
    <source>
        <dbReference type="ARBA" id="ARBA00022475"/>
    </source>
</evidence>
<keyword evidence="3 7" id="KW-0812">Transmembrane</keyword>
<gene>
    <name evidence="8" type="ORF">SAMN04487824_11028</name>
</gene>